<dbReference type="GO" id="GO:0005739">
    <property type="term" value="C:mitochondrion"/>
    <property type="evidence" value="ECO:0007669"/>
    <property type="project" value="UniProtKB-SubCell"/>
</dbReference>
<dbReference type="FunFam" id="3.40.50.300:FF:000019">
    <property type="entry name" value="Translation initiation factor IF-2"/>
    <property type="match status" value="1"/>
</dbReference>
<proteinExistence type="inferred from homology"/>
<dbReference type="FunFam" id="3.40.50.10050:FF:000001">
    <property type="entry name" value="Translation initiation factor IF-2"/>
    <property type="match status" value="1"/>
</dbReference>
<name>A0AAE0NPD0_9PEZI</name>
<comment type="subcellular location">
    <subcellularLocation>
        <location evidence="1">Mitochondrion</location>
    </subcellularLocation>
</comment>
<evidence type="ECO:0000259" key="13">
    <source>
        <dbReference type="PROSITE" id="PS51722"/>
    </source>
</evidence>
<evidence type="ECO:0000256" key="7">
    <source>
        <dbReference type="ARBA" id="ARBA00023128"/>
    </source>
</evidence>
<evidence type="ECO:0000256" key="11">
    <source>
        <dbReference type="SAM" id="Coils"/>
    </source>
</evidence>
<dbReference type="CDD" id="cd03702">
    <property type="entry name" value="IF2_mtIF2_II"/>
    <property type="match status" value="1"/>
</dbReference>
<keyword evidence="5" id="KW-0648">Protein biosynthesis</keyword>
<dbReference type="Pfam" id="PF04760">
    <property type="entry name" value="IF2_N"/>
    <property type="match status" value="1"/>
</dbReference>
<feature type="compositionally biased region" description="Basic and acidic residues" evidence="12">
    <location>
        <begin position="26"/>
        <end position="45"/>
    </location>
</feature>
<dbReference type="InterPro" id="IPR005225">
    <property type="entry name" value="Small_GTP-bd"/>
</dbReference>
<evidence type="ECO:0000313" key="15">
    <source>
        <dbReference type="Proteomes" id="UP001285441"/>
    </source>
</evidence>
<reference evidence="14" key="2">
    <citation type="submission" date="2023-06" db="EMBL/GenBank/DDBJ databases">
        <authorList>
            <consortium name="Lawrence Berkeley National Laboratory"/>
            <person name="Haridas S."/>
            <person name="Hensen N."/>
            <person name="Bonometti L."/>
            <person name="Westerberg I."/>
            <person name="Brannstrom I.O."/>
            <person name="Guillou S."/>
            <person name="Cros-Aarteil S."/>
            <person name="Calhoun S."/>
            <person name="Kuo A."/>
            <person name="Mondo S."/>
            <person name="Pangilinan J."/>
            <person name="Riley R."/>
            <person name="LaButti K."/>
            <person name="Andreopoulos B."/>
            <person name="Lipzen A."/>
            <person name="Chen C."/>
            <person name="Yanf M."/>
            <person name="Daum C."/>
            <person name="Ng V."/>
            <person name="Clum A."/>
            <person name="Steindorff A."/>
            <person name="Ohm R."/>
            <person name="Martin F."/>
            <person name="Silar P."/>
            <person name="Natvig D."/>
            <person name="Lalanne C."/>
            <person name="Gautier V."/>
            <person name="Ament-velasquez S.L."/>
            <person name="Kruys A."/>
            <person name="Hutchinson M.I."/>
            <person name="Powell A.J."/>
            <person name="Barry K."/>
            <person name="Miller A.N."/>
            <person name="Grigoriev I.V."/>
            <person name="Debuchy R."/>
            <person name="Gladieux P."/>
            <person name="Thoren M.H."/>
            <person name="Johannesson H."/>
        </authorList>
    </citation>
    <scope>NUCLEOTIDE SEQUENCE</scope>
    <source>
        <strain evidence="14">CBS 232.78</strain>
    </source>
</reference>
<dbReference type="FunFam" id="2.40.30.10:FF:000008">
    <property type="entry name" value="Translation initiation factor IF-2"/>
    <property type="match status" value="1"/>
</dbReference>
<keyword evidence="4" id="KW-0547">Nucleotide-binding</keyword>
<evidence type="ECO:0000256" key="9">
    <source>
        <dbReference type="ARBA" id="ARBA00025162"/>
    </source>
</evidence>
<dbReference type="InterPro" id="IPR027417">
    <property type="entry name" value="P-loop_NTPase"/>
</dbReference>
<feature type="compositionally biased region" description="Basic and acidic residues" evidence="12">
    <location>
        <begin position="111"/>
        <end position="125"/>
    </location>
</feature>
<dbReference type="SUPFAM" id="SSF52156">
    <property type="entry name" value="Initiation factor IF2/eIF5b, domain 3"/>
    <property type="match status" value="1"/>
</dbReference>
<keyword evidence="7" id="KW-0496">Mitochondrion</keyword>
<keyword evidence="11" id="KW-0175">Coiled coil</keyword>
<dbReference type="InterPro" id="IPR006847">
    <property type="entry name" value="IF2_N"/>
</dbReference>
<protein>
    <recommendedName>
        <fullName evidence="10">Translation initiation factor IF-2, mitochondrial</fullName>
    </recommendedName>
</protein>
<feature type="domain" description="Tr-type G" evidence="13">
    <location>
        <begin position="223"/>
        <end position="397"/>
    </location>
</feature>
<reference evidence="14" key="1">
    <citation type="journal article" date="2023" name="Mol. Phylogenet. Evol.">
        <title>Genome-scale phylogeny and comparative genomics of the fungal order Sordariales.</title>
        <authorList>
            <person name="Hensen N."/>
            <person name="Bonometti L."/>
            <person name="Westerberg I."/>
            <person name="Brannstrom I.O."/>
            <person name="Guillou S."/>
            <person name="Cros-Aarteil S."/>
            <person name="Calhoun S."/>
            <person name="Haridas S."/>
            <person name="Kuo A."/>
            <person name="Mondo S."/>
            <person name="Pangilinan J."/>
            <person name="Riley R."/>
            <person name="LaButti K."/>
            <person name="Andreopoulos B."/>
            <person name="Lipzen A."/>
            <person name="Chen C."/>
            <person name="Yan M."/>
            <person name="Daum C."/>
            <person name="Ng V."/>
            <person name="Clum A."/>
            <person name="Steindorff A."/>
            <person name="Ohm R.A."/>
            <person name="Martin F."/>
            <person name="Silar P."/>
            <person name="Natvig D.O."/>
            <person name="Lalanne C."/>
            <person name="Gautier V."/>
            <person name="Ament-Velasquez S.L."/>
            <person name="Kruys A."/>
            <person name="Hutchinson M.I."/>
            <person name="Powell A.J."/>
            <person name="Barry K."/>
            <person name="Miller A.N."/>
            <person name="Grigoriev I.V."/>
            <person name="Debuchy R."/>
            <person name="Gladieux P."/>
            <person name="Hiltunen Thoren M."/>
            <person name="Johannesson H."/>
        </authorList>
    </citation>
    <scope>NUCLEOTIDE SEQUENCE</scope>
    <source>
        <strain evidence="14">CBS 232.78</strain>
    </source>
</reference>
<dbReference type="InterPro" id="IPR023115">
    <property type="entry name" value="TIF_IF2_dom3"/>
</dbReference>
<dbReference type="InterPro" id="IPR036925">
    <property type="entry name" value="TIF_IF2_dom3_sf"/>
</dbReference>
<dbReference type="NCBIfam" id="TIGR00231">
    <property type="entry name" value="small_GTP"/>
    <property type="match status" value="1"/>
</dbReference>
<accession>A0AAE0NPD0</accession>
<keyword evidence="6" id="KW-0809">Transit peptide</keyword>
<evidence type="ECO:0000256" key="3">
    <source>
        <dbReference type="ARBA" id="ARBA00022540"/>
    </source>
</evidence>
<dbReference type="GO" id="GO:0003743">
    <property type="term" value="F:translation initiation factor activity"/>
    <property type="evidence" value="ECO:0007669"/>
    <property type="project" value="UniProtKB-KW"/>
</dbReference>
<evidence type="ECO:0000256" key="8">
    <source>
        <dbReference type="ARBA" id="ARBA00023134"/>
    </source>
</evidence>
<dbReference type="CDD" id="cd01887">
    <property type="entry name" value="IF2_eIF5B"/>
    <property type="match status" value="1"/>
</dbReference>
<evidence type="ECO:0000313" key="14">
    <source>
        <dbReference type="EMBL" id="KAK3385109.1"/>
    </source>
</evidence>
<keyword evidence="15" id="KW-1185">Reference proteome</keyword>
<dbReference type="PANTHER" id="PTHR43381">
    <property type="entry name" value="TRANSLATION INITIATION FACTOR IF-2-RELATED"/>
    <property type="match status" value="1"/>
</dbReference>
<dbReference type="InterPro" id="IPR044145">
    <property type="entry name" value="IF2_II"/>
</dbReference>
<evidence type="ECO:0000256" key="12">
    <source>
        <dbReference type="SAM" id="MobiDB-lite"/>
    </source>
</evidence>
<dbReference type="SUPFAM" id="SSF50447">
    <property type="entry name" value="Translation proteins"/>
    <property type="match status" value="2"/>
</dbReference>
<comment type="function">
    <text evidence="9">One of the essential components for the initiation of protein synthesis. Protects formylmethionyl-tRNA from spontaneous hydrolysis and promotes its binding to the 30S ribosomal subunits. Also involved in the hydrolysis of GTP during the formation of the 70S ribosomal complex.</text>
</comment>
<dbReference type="Gene3D" id="3.40.50.300">
    <property type="entry name" value="P-loop containing nucleotide triphosphate hydrolases"/>
    <property type="match status" value="1"/>
</dbReference>
<dbReference type="GO" id="GO:0005525">
    <property type="term" value="F:GTP binding"/>
    <property type="evidence" value="ECO:0007669"/>
    <property type="project" value="UniProtKB-KW"/>
</dbReference>
<comment type="caution">
    <text evidence="14">The sequence shown here is derived from an EMBL/GenBank/DDBJ whole genome shotgun (WGS) entry which is preliminary data.</text>
</comment>
<keyword evidence="8" id="KW-0342">GTP-binding</keyword>
<organism evidence="14 15">
    <name type="scientific">Podospora didyma</name>
    <dbReference type="NCBI Taxonomy" id="330526"/>
    <lineage>
        <taxon>Eukaryota</taxon>
        <taxon>Fungi</taxon>
        <taxon>Dikarya</taxon>
        <taxon>Ascomycota</taxon>
        <taxon>Pezizomycotina</taxon>
        <taxon>Sordariomycetes</taxon>
        <taxon>Sordariomycetidae</taxon>
        <taxon>Sordariales</taxon>
        <taxon>Podosporaceae</taxon>
        <taxon>Podospora</taxon>
    </lineage>
</organism>
<dbReference type="PROSITE" id="PS51722">
    <property type="entry name" value="G_TR_2"/>
    <property type="match status" value="1"/>
</dbReference>
<feature type="region of interest" description="Disordered" evidence="12">
    <location>
        <begin position="200"/>
        <end position="226"/>
    </location>
</feature>
<dbReference type="Pfam" id="PF11987">
    <property type="entry name" value="IF-2"/>
    <property type="match status" value="1"/>
</dbReference>
<dbReference type="Proteomes" id="UP001285441">
    <property type="component" value="Unassembled WGS sequence"/>
</dbReference>
<evidence type="ECO:0000256" key="1">
    <source>
        <dbReference type="ARBA" id="ARBA00004173"/>
    </source>
</evidence>
<dbReference type="InterPro" id="IPR053905">
    <property type="entry name" value="EF-G-like_DII"/>
</dbReference>
<evidence type="ECO:0000256" key="6">
    <source>
        <dbReference type="ARBA" id="ARBA00022946"/>
    </source>
</evidence>
<keyword evidence="3" id="KW-0396">Initiation factor</keyword>
<evidence type="ECO:0000256" key="5">
    <source>
        <dbReference type="ARBA" id="ARBA00022917"/>
    </source>
</evidence>
<dbReference type="Gene3D" id="3.40.50.10050">
    <property type="entry name" value="Translation initiation factor IF- 2, domain 3"/>
    <property type="match status" value="1"/>
</dbReference>
<dbReference type="PANTHER" id="PTHR43381:SF20">
    <property type="entry name" value="TRANSLATION INITIATION FACTOR IF-2, MITOCHONDRIAL"/>
    <property type="match status" value="1"/>
</dbReference>
<dbReference type="InterPro" id="IPR015760">
    <property type="entry name" value="TIF_IF2"/>
</dbReference>
<dbReference type="InterPro" id="IPR009000">
    <property type="entry name" value="Transl_B-barrel_sf"/>
</dbReference>
<evidence type="ECO:0000256" key="4">
    <source>
        <dbReference type="ARBA" id="ARBA00022741"/>
    </source>
</evidence>
<dbReference type="Pfam" id="PF00009">
    <property type="entry name" value="GTP_EFTU"/>
    <property type="match status" value="1"/>
</dbReference>
<dbReference type="HAMAP" id="MF_00100_B">
    <property type="entry name" value="IF_2_B"/>
    <property type="match status" value="1"/>
</dbReference>
<dbReference type="EMBL" id="JAULSW010000004">
    <property type="protein sequence ID" value="KAK3385109.1"/>
    <property type="molecule type" value="Genomic_DNA"/>
</dbReference>
<gene>
    <name evidence="14" type="ORF">B0H63DRAFT_394985</name>
</gene>
<sequence length="769" mass="84447">MSSWAEVEAQVLKPATPQPLNTKSWDWVDSHVDAAQEKKAEREIRAGTWPKENMPGGSLDRASLGVSPAVVGEPANRGRKDRTKKEMKKEKKGKPRNYSQRGFEEEEFDTDSYRERRQAKAAKKAEKERERLEALAESGPVPILIPQFISVANLAAAMNVKLDIFLDQLLELGFDGVGKDNILTGETAALVAQEYGFEPTVDTGDDEDLKPRPPPEDPSSLPPRPPVVTIMGHVDHGKTTLLDWLRKSSIVAKEHGGITQHIGAFSVKMSTGKQITFLDTPGHAAFLSMRQRGANVTDLVVLVVAADDSVKPQTLEALKHARAAKVPIIVAINKIDKESANIERCKSDLAAHGVEIEDYGGDVQVVCVSGKTGLGMDDFEENILLLSDMLDIRAEPDGMAEGWVLESSIKPMGRVATVLVKRGTLRPGDYIVAGIVHAKIRSLRNEAGVEIDKATPGTAVEILGWKDDDPPAAGDQVLQAPDEGRAKAAAHYRIEQKEREEVIGQMSQAEQERREHDRLRAIAKKAELEAGPKGGRGYKVSGKGRAEYSAVAEDGVEEEDGTKIVNYLVRGDVHGSVEAVCGSIMELGSNEVRPRILQSGTGQITESDVEHAQISRASIINFNNPISGQIKRMANDAGVTIMDHNVIYHLAEEVREKLSELLAPIITSKVVGEVEVLKVFKINVKGREYVNIAGCRVRNGQVKFNSKCRVMRNNEPVFEGPIDTLKQGKKEVEEMRKGTECGISFPNWDEFKEGDNIQIIEEVIEKRHL</sequence>
<dbReference type="InterPro" id="IPR000795">
    <property type="entry name" value="T_Tr_GTP-bd_dom"/>
</dbReference>
<evidence type="ECO:0000256" key="2">
    <source>
        <dbReference type="ARBA" id="ARBA00007733"/>
    </source>
</evidence>
<feature type="region of interest" description="Disordered" evidence="12">
    <location>
        <begin position="1"/>
        <end position="125"/>
    </location>
</feature>
<dbReference type="Gene3D" id="2.40.30.10">
    <property type="entry name" value="Translation factors"/>
    <property type="match status" value="2"/>
</dbReference>
<comment type="similarity">
    <text evidence="2">Belongs to the TRAFAC class translation factor GTPase superfamily. Classic translation factor GTPase family. IF-2 subfamily.</text>
</comment>
<dbReference type="Pfam" id="PF22042">
    <property type="entry name" value="EF-G_D2"/>
    <property type="match status" value="1"/>
</dbReference>
<feature type="coiled-coil region" evidence="11">
    <location>
        <begin position="492"/>
        <end position="529"/>
    </location>
</feature>
<dbReference type="CDD" id="cd03692">
    <property type="entry name" value="mtIF2_IVc"/>
    <property type="match status" value="1"/>
</dbReference>
<dbReference type="AlphaFoldDB" id="A0AAE0NPD0"/>
<dbReference type="GO" id="GO:0003924">
    <property type="term" value="F:GTPase activity"/>
    <property type="evidence" value="ECO:0007669"/>
    <property type="project" value="InterPro"/>
</dbReference>
<feature type="compositionally biased region" description="Pro residues" evidence="12">
    <location>
        <begin position="216"/>
        <end position="226"/>
    </location>
</feature>
<dbReference type="SUPFAM" id="SSF52540">
    <property type="entry name" value="P-loop containing nucleoside triphosphate hydrolases"/>
    <property type="match status" value="1"/>
</dbReference>
<dbReference type="InterPro" id="IPR000178">
    <property type="entry name" value="TF_IF2_bacterial-like"/>
</dbReference>
<evidence type="ECO:0000256" key="10">
    <source>
        <dbReference type="ARBA" id="ARBA00044200"/>
    </source>
</evidence>